<keyword evidence="2" id="KW-1185">Reference proteome</keyword>
<dbReference type="Proteomes" id="UP001497535">
    <property type="component" value="Unassembled WGS sequence"/>
</dbReference>
<evidence type="ECO:0000313" key="2">
    <source>
        <dbReference type="Proteomes" id="UP001497535"/>
    </source>
</evidence>
<dbReference type="EMBL" id="CAVMJV010000016">
    <property type="protein sequence ID" value="CAK5057771.1"/>
    <property type="molecule type" value="Genomic_DNA"/>
</dbReference>
<comment type="caution">
    <text evidence="1">The sequence shown here is derived from an EMBL/GenBank/DDBJ whole genome shotgun (WGS) entry which is preliminary data.</text>
</comment>
<organism evidence="1 2">
    <name type="scientific">Meloidogyne enterolobii</name>
    <name type="common">Root-knot nematode worm</name>
    <name type="synonym">Meloidogyne mayaguensis</name>
    <dbReference type="NCBI Taxonomy" id="390850"/>
    <lineage>
        <taxon>Eukaryota</taxon>
        <taxon>Metazoa</taxon>
        <taxon>Ecdysozoa</taxon>
        <taxon>Nematoda</taxon>
        <taxon>Chromadorea</taxon>
        <taxon>Rhabditida</taxon>
        <taxon>Tylenchina</taxon>
        <taxon>Tylenchomorpha</taxon>
        <taxon>Tylenchoidea</taxon>
        <taxon>Meloidogynidae</taxon>
        <taxon>Meloidogyninae</taxon>
        <taxon>Meloidogyne</taxon>
    </lineage>
</organism>
<gene>
    <name evidence="1" type="ORF">MENTE1834_LOCUS15291</name>
</gene>
<protein>
    <submittedName>
        <fullName evidence="1">Uncharacterized protein</fullName>
    </submittedName>
</protein>
<reference evidence="1" key="1">
    <citation type="submission" date="2023-11" db="EMBL/GenBank/DDBJ databases">
        <authorList>
            <person name="Poullet M."/>
        </authorList>
    </citation>
    <scope>NUCLEOTIDE SEQUENCE</scope>
    <source>
        <strain evidence="1">E1834</strain>
    </source>
</reference>
<proteinExistence type="predicted"/>
<sequence>MENVDQMIIDSSFSTTKEFQNLSDLGPNQIIEGVIRCLWKCNPSTITTIPSYKMPGNAVDRFKIATKIAQEIKSLGINDSQIGYQTLLYPNVFESRRIFLALFERLPKEKVVVDEMKRTPLEQLKFNVGEVIAKQLSEHWTPEFCRFYDLKRIGRFWHTRGEDTFGRNEEKEEKSVLENLEPPKIGGKPKLPPKPKLAAKPTISEEQKEILSSATPSTSDHAGMEDLAEQISSKRSNLLESQNILLRLQQQIAQLTAEQIQNKQETTNLNDKRLLALLEGGDAEENLEKLRNFIATAEERRLALEEKFMEAKAELLERLESAKGVTKDNYPESYDQNIINELEEEFERKKRIQAKLLKELQKSSTSENNGIKSENRKKMLDKILEINAMVVKQNEQIRKTASSVQQIRREIVQLDGILDRTFTAVDRWIGANGNVYGSGISSSMTLTQKENKQMVIIRRQRAYKLLVKTHEQCALITSAIQTQGEMECQLDELTNKIEMETQKGVDGQLERLLDDLMVIRAENRELERRIENEEEENGDEQEEEKGV</sequence>
<accession>A0ACB0YQL8</accession>
<evidence type="ECO:0000313" key="1">
    <source>
        <dbReference type="EMBL" id="CAK5057771.1"/>
    </source>
</evidence>
<name>A0ACB0YQL8_MELEN</name>